<dbReference type="GO" id="GO:0005313">
    <property type="term" value="F:L-glutamate transmembrane transporter activity"/>
    <property type="evidence" value="ECO:0007669"/>
    <property type="project" value="TreeGrafter"/>
</dbReference>
<feature type="transmembrane region" description="Helical" evidence="6">
    <location>
        <begin position="198"/>
        <end position="218"/>
    </location>
</feature>
<keyword evidence="6" id="KW-0769">Symport</keyword>
<dbReference type="Gene3D" id="1.10.3860.10">
    <property type="entry name" value="Sodium:dicarboxylate symporter"/>
    <property type="match status" value="1"/>
</dbReference>
<comment type="subcellular location">
    <subcellularLocation>
        <location evidence="1 6">Membrane</location>
        <topology evidence="1 6">Multi-pass membrane protein</topology>
    </subcellularLocation>
</comment>
<evidence type="ECO:0000256" key="1">
    <source>
        <dbReference type="ARBA" id="ARBA00004141"/>
    </source>
</evidence>
<evidence type="ECO:0000256" key="2">
    <source>
        <dbReference type="ARBA" id="ARBA00022448"/>
    </source>
</evidence>
<evidence type="ECO:0000256" key="5">
    <source>
        <dbReference type="ARBA" id="ARBA00023136"/>
    </source>
</evidence>
<dbReference type="InterPro" id="IPR036458">
    <property type="entry name" value="Na:dicarbo_symporter_sf"/>
</dbReference>
<proteinExistence type="inferred from homology"/>
<evidence type="ECO:0000256" key="7">
    <source>
        <dbReference type="SAM" id="MobiDB-lite"/>
    </source>
</evidence>
<dbReference type="PRINTS" id="PR00173">
    <property type="entry name" value="EDTRNSPORT"/>
</dbReference>
<dbReference type="AlphaFoldDB" id="A0A5K3ETX8"/>
<keyword evidence="4 6" id="KW-1133">Transmembrane helix</keyword>
<reference evidence="8" key="1">
    <citation type="submission" date="2019-11" db="UniProtKB">
        <authorList>
            <consortium name="WormBaseParasite"/>
        </authorList>
    </citation>
    <scope>IDENTIFICATION</scope>
</reference>
<evidence type="ECO:0000256" key="3">
    <source>
        <dbReference type="ARBA" id="ARBA00022692"/>
    </source>
</evidence>
<feature type="region of interest" description="Disordered" evidence="7">
    <location>
        <begin position="455"/>
        <end position="482"/>
    </location>
</feature>
<accession>A0A5K3ETX8</accession>
<dbReference type="Pfam" id="PF00375">
    <property type="entry name" value="SDF"/>
    <property type="match status" value="1"/>
</dbReference>
<keyword evidence="5 6" id="KW-0472">Membrane</keyword>
<feature type="transmembrane region" description="Helical" evidence="6">
    <location>
        <begin position="402"/>
        <end position="427"/>
    </location>
</feature>
<feature type="transmembrane region" description="Helical" evidence="6">
    <location>
        <begin position="29"/>
        <end position="48"/>
    </location>
</feature>
<comment type="similarity">
    <text evidence="6">Belongs to the dicarboxylate/amino acid:cation symporter (DAACS) (TC 2.A.23) family.</text>
</comment>
<keyword evidence="3 6" id="KW-0812">Transmembrane</keyword>
<feature type="transmembrane region" description="Helical" evidence="6">
    <location>
        <begin position="239"/>
        <end position="260"/>
    </location>
</feature>
<feature type="transmembrane region" description="Helical" evidence="6">
    <location>
        <begin position="377"/>
        <end position="396"/>
    </location>
</feature>
<feature type="transmembrane region" description="Helical" evidence="6">
    <location>
        <begin position="68"/>
        <end position="90"/>
    </location>
</feature>
<sequence length="482" mass="52073">MADSDKSTIDVSLHGEKEKRGFVLFLRENLFVLLILVGVAVGFGIGFGGKYLPNPEVSRLWIQMPGDIYLHLLQLTVLPLIAANLIIVIASIDPREQGRNSLLCLVWILAYNVCGAAIGTALSAVINPGSRMKDSNTSSLTGLTGLEPTTSDVFSNLLLNLFPENIVAMTIFQTATEYEIDNSTGIPVKVRKQVFNHATNMIGVLYTCIFFGLAARVAGERGLQFLNFFRSLADVVLVLIRWFLLLTPVGVCFMIAGSVVKIDNISHTFAELGFFVVTVLAGSLIDIVLSFAIFVVITRRNPFSFFKHTIKASLVAFATTSPIVSIPEMYEGCDRYGIDTKISRIACPLASALKADGPAIFISTAAMFVAQMSLGSVSVGAIAVIWTLTSTVVLAIPHIPSASIVIAITVMSSAGVSTQGASLLYAVDWLLDRVRSMTTVMTSMAVNAYIDADAKRRKRKGREAEDAEDPLESSSFDHDSVV</sequence>
<dbReference type="GO" id="GO:0015501">
    <property type="term" value="F:glutamate:sodium symporter activity"/>
    <property type="evidence" value="ECO:0007669"/>
    <property type="project" value="TreeGrafter"/>
</dbReference>
<dbReference type="WBParaSite" id="MCU_002615-RB">
    <property type="protein sequence ID" value="MCU_002615-RB"/>
    <property type="gene ID" value="MCU_002615"/>
</dbReference>
<protein>
    <recommendedName>
        <fullName evidence="6">Amino acid transporter</fullName>
    </recommendedName>
</protein>
<dbReference type="SUPFAM" id="SSF118215">
    <property type="entry name" value="Proton glutamate symport protein"/>
    <property type="match status" value="1"/>
</dbReference>
<dbReference type="PANTHER" id="PTHR11958:SF111">
    <property type="entry name" value="AMINO ACID TRANSPORTER"/>
    <property type="match status" value="1"/>
</dbReference>
<keyword evidence="2 6" id="KW-0813">Transport</keyword>
<feature type="transmembrane region" description="Helical" evidence="6">
    <location>
        <begin position="272"/>
        <end position="297"/>
    </location>
</feature>
<dbReference type="PANTHER" id="PTHR11958">
    <property type="entry name" value="SODIUM/DICARBOXYLATE SYMPORTER-RELATED"/>
    <property type="match status" value="1"/>
</dbReference>
<dbReference type="GO" id="GO:0005886">
    <property type="term" value="C:plasma membrane"/>
    <property type="evidence" value="ECO:0007669"/>
    <property type="project" value="TreeGrafter"/>
</dbReference>
<evidence type="ECO:0000256" key="6">
    <source>
        <dbReference type="RuleBase" id="RU361216"/>
    </source>
</evidence>
<evidence type="ECO:0000313" key="8">
    <source>
        <dbReference type="WBParaSite" id="MCU_002615-RB"/>
    </source>
</evidence>
<organism evidence="8">
    <name type="scientific">Mesocestoides corti</name>
    <name type="common">Flatworm</name>
    <dbReference type="NCBI Taxonomy" id="53468"/>
    <lineage>
        <taxon>Eukaryota</taxon>
        <taxon>Metazoa</taxon>
        <taxon>Spiralia</taxon>
        <taxon>Lophotrochozoa</taxon>
        <taxon>Platyhelminthes</taxon>
        <taxon>Cestoda</taxon>
        <taxon>Eucestoda</taxon>
        <taxon>Cyclophyllidea</taxon>
        <taxon>Mesocestoididae</taxon>
        <taxon>Mesocestoides</taxon>
    </lineage>
</organism>
<feature type="transmembrane region" description="Helical" evidence="6">
    <location>
        <begin position="102"/>
        <end position="126"/>
    </location>
</feature>
<dbReference type="InterPro" id="IPR001991">
    <property type="entry name" value="Na-dicarboxylate_symporter"/>
</dbReference>
<dbReference type="InterPro" id="IPR050746">
    <property type="entry name" value="DAACS"/>
</dbReference>
<evidence type="ECO:0000256" key="4">
    <source>
        <dbReference type="ARBA" id="ARBA00022989"/>
    </source>
</evidence>
<dbReference type="GO" id="GO:0015175">
    <property type="term" value="F:neutral L-amino acid transmembrane transporter activity"/>
    <property type="evidence" value="ECO:0007669"/>
    <property type="project" value="TreeGrafter"/>
</dbReference>
<name>A0A5K3ETX8_MESCO</name>